<evidence type="ECO:0000313" key="2">
    <source>
        <dbReference type="EMBL" id="PLT54174.1"/>
    </source>
</evidence>
<dbReference type="RefSeq" id="WP_101879905.1">
    <property type="nucleotide sequence ID" value="NZ_JAPRAU010000004.1"/>
</dbReference>
<evidence type="ECO:0000313" key="3">
    <source>
        <dbReference type="Proteomes" id="UP000234849"/>
    </source>
</evidence>
<reference evidence="2 3" key="1">
    <citation type="journal article" date="2017" name="Genome Med.">
        <title>A novel Ruminococcus gnavus clade enriched in inflammatory bowel disease patients.</title>
        <authorList>
            <person name="Hall A.B."/>
            <person name="Yassour M."/>
            <person name="Sauk J."/>
            <person name="Garner A."/>
            <person name="Jiang X."/>
            <person name="Arthur T."/>
            <person name="Lagoudas G.K."/>
            <person name="Vatanen T."/>
            <person name="Fornelos N."/>
            <person name="Wilson R."/>
            <person name="Bertha M."/>
            <person name="Cohen M."/>
            <person name="Garber J."/>
            <person name="Khalili H."/>
            <person name="Gevers D."/>
            <person name="Ananthakrishnan A.N."/>
            <person name="Kugathasan S."/>
            <person name="Lander E.S."/>
            <person name="Blainey P."/>
            <person name="Vlamakis H."/>
            <person name="Xavier R.J."/>
            <person name="Huttenhower C."/>
        </authorList>
    </citation>
    <scope>NUCLEOTIDE SEQUENCE [LARGE SCALE GENOMIC DNA]</scope>
    <source>
        <strain evidence="2 3">RJX1118</strain>
    </source>
</reference>
<protein>
    <submittedName>
        <fullName evidence="2">SAM-dependent methyltransferase</fullName>
    </submittedName>
</protein>
<accession>A0A2N5NGU8</accession>
<dbReference type="GO" id="GO:0032259">
    <property type="term" value="P:methylation"/>
    <property type="evidence" value="ECO:0007669"/>
    <property type="project" value="UniProtKB-KW"/>
</dbReference>
<dbReference type="InterPro" id="IPR052939">
    <property type="entry name" value="23S_rRNA_MeTrnsfrase_RlmA"/>
</dbReference>
<keyword evidence="2" id="KW-0808">Transferase</keyword>
<sequence>MNRAELKLIWKKEEKTAYIKGWDFSHIHGRYEEENDLPWDYEKIVRQHLTDTAKVLDYDTGGGEFLLSLNHPFARTAATEGFEPNVRLCQEKLLPLGIDFKECNTPSRIPYDNETFDMIINRHGNFDARELYRLLKKGGIFVTQQVGGDNDRDLVEMVLPEVESSFPHLNLEEQRNAFVDAGFHILAAEEAYRPIKFYDIGAFVWFAHIIEWEFPGFSVDKCFEQLLKMQKIIENQGKIEGTIHRYLIAARK</sequence>
<dbReference type="PANTHER" id="PTHR43460:SF1">
    <property type="entry name" value="METHYLTRANSFERASE TYPE 11 DOMAIN-CONTAINING PROTEIN"/>
    <property type="match status" value="1"/>
</dbReference>
<dbReference type="InterPro" id="IPR013216">
    <property type="entry name" value="Methyltransf_11"/>
</dbReference>
<dbReference type="Gene3D" id="3.40.50.150">
    <property type="entry name" value="Vaccinia Virus protein VP39"/>
    <property type="match status" value="1"/>
</dbReference>
<dbReference type="EMBL" id="NIHM01000014">
    <property type="protein sequence ID" value="PLT54174.1"/>
    <property type="molecule type" value="Genomic_DNA"/>
</dbReference>
<gene>
    <name evidence="2" type="ORF">CDL18_10750</name>
</gene>
<comment type="caution">
    <text evidence="2">The sequence shown here is derived from an EMBL/GenBank/DDBJ whole genome shotgun (WGS) entry which is preliminary data.</text>
</comment>
<dbReference type="Proteomes" id="UP000234849">
    <property type="component" value="Unassembled WGS sequence"/>
</dbReference>
<organism evidence="2 3">
    <name type="scientific">Mediterraneibacter gnavus</name>
    <name type="common">Ruminococcus gnavus</name>
    <dbReference type="NCBI Taxonomy" id="33038"/>
    <lineage>
        <taxon>Bacteria</taxon>
        <taxon>Bacillati</taxon>
        <taxon>Bacillota</taxon>
        <taxon>Clostridia</taxon>
        <taxon>Lachnospirales</taxon>
        <taxon>Lachnospiraceae</taxon>
        <taxon>Mediterraneibacter</taxon>
    </lineage>
</organism>
<dbReference type="GO" id="GO:0008757">
    <property type="term" value="F:S-adenosylmethionine-dependent methyltransferase activity"/>
    <property type="evidence" value="ECO:0007669"/>
    <property type="project" value="InterPro"/>
</dbReference>
<dbReference type="Pfam" id="PF08241">
    <property type="entry name" value="Methyltransf_11"/>
    <property type="match status" value="1"/>
</dbReference>
<dbReference type="InterPro" id="IPR029063">
    <property type="entry name" value="SAM-dependent_MTases_sf"/>
</dbReference>
<evidence type="ECO:0000259" key="1">
    <source>
        <dbReference type="Pfam" id="PF08241"/>
    </source>
</evidence>
<dbReference type="AlphaFoldDB" id="A0A2N5NGU8"/>
<dbReference type="SUPFAM" id="SSF53335">
    <property type="entry name" value="S-adenosyl-L-methionine-dependent methyltransferases"/>
    <property type="match status" value="1"/>
</dbReference>
<dbReference type="PANTHER" id="PTHR43460">
    <property type="entry name" value="METHYLTRANSFERASE"/>
    <property type="match status" value="1"/>
</dbReference>
<proteinExistence type="predicted"/>
<feature type="domain" description="Methyltransferase type 11" evidence="1">
    <location>
        <begin position="57"/>
        <end position="142"/>
    </location>
</feature>
<name>A0A2N5NGU8_MEDGN</name>
<keyword evidence="2" id="KW-0489">Methyltransferase</keyword>
<dbReference type="CDD" id="cd02440">
    <property type="entry name" value="AdoMet_MTases"/>
    <property type="match status" value="1"/>
</dbReference>